<evidence type="ECO:0000313" key="3">
    <source>
        <dbReference type="Proteomes" id="UP000297972"/>
    </source>
</evidence>
<dbReference type="OrthoDB" id="9803878at2"/>
<dbReference type="NCBIfam" id="NF033545">
    <property type="entry name" value="transpos_IS630"/>
    <property type="match status" value="1"/>
</dbReference>
<dbReference type="EMBL" id="SRPG01000181">
    <property type="protein sequence ID" value="TGN53781.1"/>
    <property type="molecule type" value="Genomic_DNA"/>
</dbReference>
<dbReference type="InterPro" id="IPR038717">
    <property type="entry name" value="Tc1-like_DDE_dom"/>
</dbReference>
<sequence>MAHRKGITSRTVCGFLSISRCTFRKYVKSFNEGGCVALFAMRASVLKKSDDENTKQAVFKILHEPPSKYGINRTSWIMEDLSRILKHSGHPVGKEVIRRITREAGYKWRKARVVLTSNDPNYSDKLEKLKNILSNLKGDELFFSVDEFGPFAVKMKPGRMLMPPGEQRIVPQWQKSRGCLILTAALELSANQVSHFYSSKKDTAEMIKMLELLLDQHPDRRTLYLSWDAASWHISKQLQKKIDDHNESAALRGRPLVELVPLPAGAQFLNVIESVFSGMARAIIHNSNYTSADEAKIAIDRYFEKRNDHFKRNPKRAGNKIWGEERVPARFSDANNCKDPLYR</sequence>
<gene>
    <name evidence="2" type="ORF">E4L95_15900</name>
</gene>
<proteinExistence type="predicted"/>
<dbReference type="Proteomes" id="UP000297972">
    <property type="component" value="Unassembled WGS sequence"/>
</dbReference>
<protein>
    <submittedName>
        <fullName evidence="2">IS630 family transposase</fullName>
    </submittedName>
</protein>
<evidence type="ECO:0000313" key="2">
    <source>
        <dbReference type="EMBL" id="TGN53781.1"/>
    </source>
</evidence>
<evidence type="ECO:0000259" key="1">
    <source>
        <dbReference type="Pfam" id="PF13358"/>
    </source>
</evidence>
<dbReference type="AlphaFoldDB" id="A0A4Z1BT23"/>
<organism evidence="2 3">
    <name type="scientific">Paracoccus liaowanqingii</name>
    <dbReference type="NCBI Taxonomy" id="2560053"/>
    <lineage>
        <taxon>Bacteria</taxon>
        <taxon>Pseudomonadati</taxon>
        <taxon>Pseudomonadota</taxon>
        <taxon>Alphaproteobacteria</taxon>
        <taxon>Rhodobacterales</taxon>
        <taxon>Paracoccaceae</taxon>
        <taxon>Paracoccus</taxon>
    </lineage>
</organism>
<dbReference type="Pfam" id="PF13358">
    <property type="entry name" value="DDE_3"/>
    <property type="match status" value="1"/>
</dbReference>
<dbReference type="GO" id="GO:0003676">
    <property type="term" value="F:nucleic acid binding"/>
    <property type="evidence" value="ECO:0007669"/>
    <property type="project" value="InterPro"/>
</dbReference>
<feature type="domain" description="Tc1-like transposase DDE" evidence="1">
    <location>
        <begin position="145"/>
        <end position="294"/>
    </location>
</feature>
<dbReference type="Gene3D" id="3.30.420.10">
    <property type="entry name" value="Ribonuclease H-like superfamily/Ribonuclease H"/>
    <property type="match status" value="1"/>
</dbReference>
<name>A0A4Z1BT23_9RHOB</name>
<accession>A0A4Z1BT23</accession>
<dbReference type="InterPro" id="IPR047655">
    <property type="entry name" value="Transpos_IS630-like"/>
</dbReference>
<dbReference type="InterPro" id="IPR036397">
    <property type="entry name" value="RNaseH_sf"/>
</dbReference>
<reference evidence="2 3" key="1">
    <citation type="submission" date="2019-03" db="EMBL/GenBank/DDBJ databases">
        <authorList>
            <person name="Li J."/>
        </authorList>
    </citation>
    <scope>NUCLEOTIDE SEQUENCE [LARGE SCALE GENOMIC DNA]</scope>
    <source>
        <strain evidence="2 3">3058</strain>
    </source>
</reference>
<keyword evidence="3" id="KW-1185">Reference proteome</keyword>
<comment type="caution">
    <text evidence="2">The sequence shown here is derived from an EMBL/GenBank/DDBJ whole genome shotgun (WGS) entry which is preliminary data.</text>
</comment>